<protein>
    <submittedName>
        <fullName evidence="1">LVIVD repeat protein</fullName>
    </submittedName>
</protein>
<dbReference type="Proteomes" id="UP000316855">
    <property type="component" value="Chromosome"/>
</dbReference>
<accession>A0A517VDN2</accession>
<dbReference type="InterPro" id="IPR013211">
    <property type="entry name" value="LVIVD"/>
</dbReference>
<dbReference type="KEGG" id="gax:Pan161_27690"/>
<keyword evidence="2" id="KW-1185">Reference proteome</keyword>
<dbReference type="EMBL" id="CP036343">
    <property type="protein sequence ID" value="QDT91114.1"/>
    <property type="molecule type" value="Genomic_DNA"/>
</dbReference>
<dbReference type="AlphaFoldDB" id="A0A517VDN2"/>
<dbReference type="SUPFAM" id="SSF51004">
    <property type="entry name" value="C-terminal (heme d1) domain of cytochrome cd1-nitrite reductase"/>
    <property type="match status" value="1"/>
</dbReference>
<reference evidence="1 2" key="1">
    <citation type="submission" date="2019-02" db="EMBL/GenBank/DDBJ databases">
        <title>Deep-cultivation of Planctomycetes and their phenomic and genomic characterization uncovers novel biology.</title>
        <authorList>
            <person name="Wiegand S."/>
            <person name="Jogler M."/>
            <person name="Boedeker C."/>
            <person name="Pinto D."/>
            <person name="Vollmers J."/>
            <person name="Rivas-Marin E."/>
            <person name="Kohn T."/>
            <person name="Peeters S.H."/>
            <person name="Heuer A."/>
            <person name="Rast P."/>
            <person name="Oberbeckmann S."/>
            <person name="Bunk B."/>
            <person name="Jeske O."/>
            <person name="Meyerdierks A."/>
            <person name="Storesund J.E."/>
            <person name="Kallscheuer N."/>
            <person name="Luecker S."/>
            <person name="Lage O.M."/>
            <person name="Pohl T."/>
            <person name="Merkel B.J."/>
            <person name="Hornburger P."/>
            <person name="Mueller R.-W."/>
            <person name="Bruemmer F."/>
            <person name="Labrenz M."/>
            <person name="Spormann A.M."/>
            <person name="Op den Camp H."/>
            <person name="Overmann J."/>
            <person name="Amann R."/>
            <person name="Jetten M.S.M."/>
            <person name="Mascher T."/>
            <person name="Medema M.H."/>
            <person name="Devos D.P."/>
            <person name="Kaster A.-K."/>
            <person name="Ovreas L."/>
            <person name="Rohde M."/>
            <person name="Galperin M.Y."/>
            <person name="Jogler C."/>
        </authorList>
    </citation>
    <scope>NUCLEOTIDE SEQUENCE [LARGE SCALE GENOMIC DNA]</scope>
    <source>
        <strain evidence="1 2">Pan161</strain>
    </source>
</reference>
<evidence type="ECO:0000313" key="1">
    <source>
        <dbReference type="EMBL" id="QDT91114.1"/>
    </source>
</evidence>
<organism evidence="1 2">
    <name type="scientific">Gimesia algae</name>
    <dbReference type="NCBI Taxonomy" id="2527971"/>
    <lineage>
        <taxon>Bacteria</taxon>
        <taxon>Pseudomonadati</taxon>
        <taxon>Planctomycetota</taxon>
        <taxon>Planctomycetia</taxon>
        <taxon>Planctomycetales</taxon>
        <taxon>Planctomycetaceae</taxon>
        <taxon>Gimesia</taxon>
    </lineage>
</organism>
<dbReference type="Pfam" id="PF08309">
    <property type="entry name" value="LVIVD"/>
    <property type="match status" value="6"/>
</dbReference>
<dbReference type="InterPro" id="IPR011048">
    <property type="entry name" value="Haem_d1_sf"/>
</dbReference>
<proteinExistence type="predicted"/>
<evidence type="ECO:0000313" key="2">
    <source>
        <dbReference type="Proteomes" id="UP000316855"/>
    </source>
</evidence>
<dbReference type="OrthoDB" id="8375at2"/>
<dbReference type="SUPFAM" id="SSF75011">
    <property type="entry name" value="3-carboxy-cis,cis-mucoante lactonizing enzyme"/>
    <property type="match status" value="1"/>
</dbReference>
<dbReference type="RefSeq" id="WP_145227723.1">
    <property type="nucleotide sequence ID" value="NZ_CP036343.1"/>
</dbReference>
<name>A0A517VDN2_9PLAN</name>
<gene>
    <name evidence="1" type="ORF">Pan161_27690</name>
</gene>
<sequence length="685" mass="73947">MNSNLKSALTMNIPRLKFALLICLLVIATPKFLPAGHSSDTFGPALTPHRVDGVDACQAVAVAGNRLYATGRGTFHVLDISQPEKPVPLGELSGLGNTRQLFIKDNIAYITARQDGLWLIDISDSSKPQLLSHYDTVEMATGICVSGSLAFVATRQYGVEIIDVSNPRAPQHVSMLKTGEAQSCWSRDGLLYIGDWAPKKLVIADVRNPRQPAIIGEAPLDGYGDGGCLRGNYCFAATGHHSRANPKDGKGHGLEIFNVVDPEKPMFVSRVKFPASYHISNDMWTARVAGDHCVVADTWNGLFVVNIHDIQQPRIVAHAVLPPKSKSDNTPDPVGGIALGKDVIYAAGILTGLYVVPAPGLASPVVREEDRAPEIKAAQDKNSDPRFLTYQPGGQVRSATVVGDIAWAACGSAGIHAVQLGKTLKPVSVTPGKGEVMHLAVSGSRLYAAENDAGLAIYDIGPDLKLTEIGRLKLKGRNVKQVACPAPGRFALYHWGSAAVEIADVQDPAHPKVVLKDSQVGLFYGDQLVPEMLGGRYLVAHWHRSGPAWYDVSGEKPVHQGNTPDERLYSFSDGACLRGDKLLITKRGKLQLLDPGDEREVSQLPAIAVPGHYLRGRPTTNGKQLALSRRPDQHVELFDITDLQHPKPVGEYDLTGHPGACRFWNNQLLIPAGYQGLLLERASKP</sequence>